<dbReference type="CDD" id="cd00093">
    <property type="entry name" value="HTH_XRE"/>
    <property type="match status" value="1"/>
</dbReference>
<sequence length="234" mass="26509">MRIGERLRGLREAHGYSQEDLAQVLHVTRQSISRWENEKADPSLAMLANIAELYDLSLEELFQDKQQAVIHEIDRKVRWGQWSLRIGLGLLIIGVLVGGTLLYGRKNQVVLIDRFNPFLKTKIEYAIAPTPEDLKKVKKQAGKTNLDVDLWVTSDPFGSGEWIKMTLFEPADEENHYVIVRHKGAYVSGARVISKNDIPKPNQVNLGDAYVPYEPKAEGPRVTLFENNGPSFSK</sequence>
<evidence type="ECO:0000256" key="1">
    <source>
        <dbReference type="ARBA" id="ARBA00023125"/>
    </source>
</evidence>
<organism evidence="4 5">
    <name type="scientific">Weissella minor</name>
    <dbReference type="NCBI Taxonomy" id="1620"/>
    <lineage>
        <taxon>Bacteria</taxon>
        <taxon>Bacillati</taxon>
        <taxon>Bacillota</taxon>
        <taxon>Bacilli</taxon>
        <taxon>Lactobacillales</taxon>
        <taxon>Lactobacillaceae</taxon>
        <taxon>Weissella</taxon>
    </lineage>
</organism>
<evidence type="ECO:0000259" key="3">
    <source>
        <dbReference type="PROSITE" id="PS50943"/>
    </source>
</evidence>
<comment type="caution">
    <text evidence="4">The sequence shown here is derived from an EMBL/GenBank/DDBJ whole genome shotgun (WGS) entry which is preliminary data.</text>
</comment>
<accession>A0A0R2JT33</accession>
<keyword evidence="1" id="KW-0238">DNA-binding</keyword>
<protein>
    <recommendedName>
        <fullName evidence="3">HTH cro/C1-type domain-containing protein</fullName>
    </recommendedName>
</protein>
<keyword evidence="2" id="KW-1133">Transmembrane helix</keyword>
<dbReference type="GO" id="GO:0003677">
    <property type="term" value="F:DNA binding"/>
    <property type="evidence" value="ECO:0007669"/>
    <property type="project" value="UniProtKB-KW"/>
</dbReference>
<dbReference type="PROSITE" id="PS50943">
    <property type="entry name" value="HTH_CROC1"/>
    <property type="match status" value="1"/>
</dbReference>
<dbReference type="InterPro" id="IPR001387">
    <property type="entry name" value="Cro/C1-type_HTH"/>
</dbReference>
<reference evidence="4 5" key="1">
    <citation type="journal article" date="2015" name="Genome Announc.">
        <title>Expanding the biotechnology potential of lactobacilli through comparative genomics of 213 strains and associated genera.</title>
        <authorList>
            <person name="Sun Z."/>
            <person name="Harris H.M."/>
            <person name="McCann A."/>
            <person name="Guo C."/>
            <person name="Argimon S."/>
            <person name="Zhang W."/>
            <person name="Yang X."/>
            <person name="Jeffery I.B."/>
            <person name="Cooney J.C."/>
            <person name="Kagawa T.F."/>
            <person name="Liu W."/>
            <person name="Song Y."/>
            <person name="Salvetti E."/>
            <person name="Wrobel A."/>
            <person name="Rasinkangas P."/>
            <person name="Parkhill J."/>
            <person name="Rea M.C."/>
            <person name="O'Sullivan O."/>
            <person name="Ritari J."/>
            <person name="Douillard F.P."/>
            <person name="Paul Ross R."/>
            <person name="Yang R."/>
            <person name="Briner A.E."/>
            <person name="Felis G.E."/>
            <person name="de Vos W.M."/>
            <person name="Barrangou R."/>
            <person name="Klaenhammer T.R."/>
            <person name="Caufield P.W."/>
            <person name="Cui Y."/>
            <person name="Zhang H."/>
            <person name="O'Toole P.W."/>
        </authorList>
    </citation>
    <scope>NUCLEOTIDE SEQUENCE [LARGE SCALE GENOMIC DNA]</scope>
    <source>
        <strain evidence="4 5">DSM 20014</strain>
    </source>
</reference>
<dbReference type="Proteomes" id="UP000051673">
    <property type="component" value="Unassembled WGS sequence"/>
</dbReference>
<dbReference type="SMART" id="SM00530">
    <property type="entry name" value="HTH_XRE"/>
    <property type="match status" value="1"/>
</dbReference>
<proteinExistence type="predicted"/>
<dbReference type="SUPFAM" id="SSF47413">
    <property type="entry name" value="lambda repressor-like DNA-binding domains"/>
    <property type="match status" value="1"/>
</dbReference>
<dbReference type="EMBL" id="JQCD01000009">
    <property type="protein sequence ID" value="KRN77802.1"/>
    <property type="molecule type" value="Genomic_DNA"/>
</dbReference>
<dbReference type="OrthoDB" id="9805856at2"/>
<dbReference type="Gene3D" id="1.10.260.40">
    <property type="entry name" value="lambda repressor-like DNA-binding domains"/>
    <property type="match status" value="1"/>
</dbReference>
<feature type="transmembrane region" description="Helical" evidence="2">
    <location>
        <begin position="82"/>
        <end position="104"/>
    </location>
</feature>
<dbReference type="AlphaFoldDB" id="A0A0R2JT33"/>
<keyword evidence="2" id="KW-0812">Transmembrane</keyword>
<dbReference type="STRING" id="1620.IV67_GL001329"/>
<dbReference type="InterPro" id="IPR010982">
    <property type="entry name" value="Lambda_DNA-bd_dom_sf"/>
</dbReference>
<dbReference type="RefSeq" id="WP_057786168.1">
    <property type="nucleotide sequence ID" value="NZ_JQCD01000009.1"/>
</dbReference>
<dbReference type="PATRIC" id="fig|1620.3.peg.1344"/>
<evidence type="ECO:0000313" key="4">
    <source>
        <dbReference type="EMBL" id="KRN77802.1"/>
    </source>
</evidence>
<evidence type="ECO:0000256" key="2">
    <source>
        <dbReference type="SAM" id="Phobius"/>
    </source>
</evidence>
<feature type="domain" description="HTH cro/C1-type" evidence="3">
    <location>
        <begin position="7"/>
        <end position="61"/>
    </location>
</feature>
<name>A0A0R2JT33_9LACO</name>
<dbReference type="PANTHER" id="PTHR46558">
    <property type="entry name" value="TRACRIPTIONAL REGULATORY PROTEIN-RELATED-RELATED"/>
    <property type="match status" value="1"/>
</dbReference>
<dbReference type="PANTHER" id="PTHR46558:SF15">
    <property type="entry name" value="HELIX-TURN-HELIX DOMAIN PROTEIN"/>
    <property type="match status" value="1"/>
</dbReference>
<keyword evidence="5" id="KW-1185">Reference proteome</keyword>
<evidence type="ECO:0000313" key="5">
    <source>
        <dbReference type="Proteomes" id="UP000051673"/>
    </source>
</evidence>
<gene>
    <name evidence="4" type="ORF">IV67_GL001329</name>
</gene>
<dbReference type="Pfam" id="PF01381">
    <property type="entry name" value="HTH_3"/>
    <property type="match status" value="1"/>
</dbReference>
<keyword evidence="2" id="KW-0472">Membrane</keyword>